<gene>
    <name evidence="1" type="ORF">BS47DRAFT_727619</name>
</gene>
<evidence type="ECO:0000313" key="2">
    <source>
        <dbReference type="Proteomes" id="UP000886523"/>
    </source>
</evidence>
<keyword evidence="2" id="KW-1185">Reference proteome</keyword>
<evidence type="ECO:0000313" key="1">
    <source>
        <dbReference type="EMBL" id="KAF9515885.1"/>
    </source>
</evidence>
<comment type="caution">
    <text evidence="1">The sequence shown here is derived from an EMBL/GenBank/DDBJ whole genome shotgun (WGS) entry which is preliminary data.</text>
</comment>
<name>A0A9P6B1P9_9AGAM</name>
<organism evidence="1 2">
    <name type="scientific">Hydnum rufescens UP504</name>
    <dbReference type="NCBI Taxonomy" id="1448309"/>
    <lineage>
        <taxon>Eukaryota</taxon>
        <taxon>Fungi</taxon>
        <taxon>Dikarya</taxon>
        <taxon>Basidiomycota</taxon>
        <taxon>Agaricomycotina</taxon>
        <taxon>Agaricomycetes</taxon>
        <taxon>Cantharellales</taxon>
        <taxon>Hydnaceae</taxon>
        <taxon>Hydnum</taxon>
    </lineage>
</organism>
<accession>A0A9P6B1P9</accession>
<protein>
    <submittedName>
        <fullName evidence="1">Uncharacterized protein</fullName>
    </submittedName>
</protein>
<proteinExistence type="predicted"/>
<dbReference type="Proteomes" id="UP000886523">
    <property type="component" value="Unassembled WGS sequence"/>
</dbReference>
<dbReference type="AlphaFoldDB" id="A0A9P6B1P9"/>
<dbReference type="EMBL" id="MU128945">
    <property type="protein sequence ID" value="KAF9515885.1"/>
    <property type="molecule type" value="Genomic_DNA"/>
</dbReference>
<sequence length="92" mass="9943">MMSGRLIVCQVPPCQENATVTARSHAENVTDREDTTTCLGCSPDESKGSSHMKSLFEGNPCGVPAISHILYCYRTLYGFQNSGAIGALLKEF</sequence>
<reference evidence="1" key="1">
    <citation type="journal article" date="2020" name="Nat. Commun.">
        <title>Large-scale genome sequencing of mycorrhizal fungi provides insights into the early evolution of symbiotic traits.</title>
        <authorList>
            <person name="Miyauchi S."/>
            <person name="Kiss E."/>
            <person name="Kuo A."/>
            <person name="Drula E."/>
            <person name="Kohler A."/>
            <person name="Sanchez-Garcia M."/>
            <person name="Morin E."/>
            <person name="Andreopoulos B."/>
            <person name="Barry K.W."/>
            <person name="Bonito G."/>
            <person name="Buee M."/>
            <person name="Carver A."/>
            <person name="Chen C."/>
            <person name="Cichocki N."/>
            <person name="Clum A."/>
            <person name="Culley D."/>
            <person name="Crous P.W."/>
            <person name="Fauchery L."/>
            <person name="Girlanda M."/>
            <person name="Hayes R.D."/>
            <person name="Keri Z."/>
            <person name="LaButti K."/>
            <person name="Lipzen A."/>
            <person name="Lombard V."/>
            <person name="Magnuson J."/>
            <person name="Maillard F."/>
            <person name="Murat C."/>
            <person name="Nolan M."/>
            <person name="Ohm R.A."/>
            <person name="Pangilinan J."/>
            <person name="Pereira M.F."/>
            <person name="Perotto S."/>
            <person name="Peter M."/>
            <person name="Pfister S."/>
            <person name="Riley R."/>
            <person name="Sitrit Y."/>
            <person name="Stielow J.B."/>
            <person name="Szollosi G."/>
            <person name="Zifcakova L."/>
            <person name="Stursova M."/>
            <person name="Spatafora J.W."/>
            <person name="Tedersoo L."/>
            <person name="Vaario L.M."/>
            <person name="Yamada A."/>
            <person name="Yan M."/>
            <person name="Wang P."/>
            <person name="Xu J."/>
            <person name="Bruns T."/>
            <person name="Baldrian P."/>
            <person name="Vilgalys R."/>
            <person name="Dunand C."/>
            <person name="Henrissat B."/>
            <person name="Grigoriev I.V."/>
            <person name="Hibbett D."/>
            <person name="Nagy L.G."/>
            <person name="Martin F.M."/>
        </authorList>
    </citation>
    <scope>NUCLEOTIDE SEQUENCE</scope>
    <source>
        <strain evidence="1">UP504</strain>
    </source>
</reference>